<dbReference type="EMBL" id="AP022612">
    <property type="protein sequence ID" value="BBZ33214.1"/>
    <property type="molecule type" value="Genomic_DNA"/>
</dbReference>
<sequence length="126" mass="13634">MIEVVATALVIGTVAVHFAFIGYLVIGGFLALRWRRTLALHILVVAWGIGSTVCALPCPLTSVERWARAHAGMAPLPPDGFIAHYLTGVLYPENAVGVVRALVVGVVLLSWLLVHRHEFRATRTSV</sequence>
<gene>
    <name evidence="2" type="ORF">MCNF_18190</name>
</gene>
<keyword evidence="1" id="KW-0812">Transmembrane</keyword>
<evidence type="ECO:0000256" key="1">
    <source>
        <dbReference type="SAM" id="Phobius"/>
    </source>
</evidence>
<evidence type="ECO:0008006" key="4">
    <source>
        <dbReference type="Google" id="ProtNLM"/>
    </source>
</evidence>
<evidence type="ECO:0000313" key="2">
    <source>
        <dbReference type="EMBL" id="BBZ33214.1"/>
    </source>
</evidence>
<name>A0A7I7XVN2_9MYCO</name>
<dbReference type="Proteomes" id="UP000466931">
    <property type="component" value="Chromosome"/>
</dbReference>
<organism evidence="2 3">
    <name type="scientific">Mycolicibacterium confluentis</name>
    <dbReference type="NCBI Taxonomy" id="28047"/>
    <lineage>
        <taxon>Bacteria</taxon>
        <taxon>Bacillati</taxon>
        <taxon>Actinomycetota</taxon>
        <taxon>Actinomycetes</taxon>
        <taxon>Mycobacteriales</taxon>
        <taxon>Mycobacteriaceae</taxon>
        <taxon>Mycolicibacterium</taxon>
    </lineage>
</organism>
<proteinExistence type="predicted"/>
<reference evidence="2" key="1">
    <citation type="journal article" date="2019" name="Emerg. Microbes Infect.">
        <title>Comprehensive subspecies identification of 175 nontuberculous mycobacteria species based on 7547 genomic profiles.</title>
        <authorList>
            <person name="Matsumoto Y."/>
            <person name="Kinjo T."/>
            <person name="Motooka D."/>
            <person name="Nabeya D."/>
            <person name="Jung N."/>
            <person name="Uechi K."/>
            <person name="Horii T."/>
            <person name="Iida T."/>
            <person name="Fujita J."/>
            <person name="Nakamura S."/>
        </authorList>
    </citation>
    <scope>NUCLEOTIDE SEQUENCE [LARGE SCALE GENOMIC DNA]</scope>
    <source>
        <strain evidence="2">JCM 13671</strain>
    </source>
</reference>
<keyword evidence="3" id="KW-1185">Reference proteome</keyword>
<reference evidence="2" key="2">
    <citation type="submission" date="2020-02" db="EMBL/GenBank/DDBJ databases">
        <authorList>
            <person name="Matsumoto Y."/>
            <person name="Motooka D."/>
            <person name="Nakamura S."/>
        </authorList>
    </citation>
    <scope>NUCLEOTIDE SEQUENCE</scope>
    <source>
        <strain evidence="2">JCM 13671</strain>
    </source>
</reference>
<feature type="transmembrane region" description="Helical" evidence="1">
    <location>
        <begin position="38"/>
        <end position="58"/>
    </location>
</feature>
<dbReference type="InterPro" id="IPR021218">
    <property type="entry name" value="DUF2784"/>
</dbReference>
<dbReference type="Pfam" id="PF10861">
    <property type="entry name" value="DUF2784"/>
    <property type="match status" value="1"/>
</dbReference>
<dbReference type="RefSeq" id="WP_234813074.1">
    <property type="nucleotide sequence ID" value="NZ_AP022612.1"/>
</dbReference>
<feature type="transmembrane region" description="Helical" evidence="1">
    <location>
        <begin position="95"/>
        <end position="114"/>
    </location>
</feature>
<protein>
    <recommendedName>
        <fullName evidence="4">DUF2784 domain-containing protein</fullName>
    </recommendedName>
</protein>
<keyword evidence="1" id="KW-1133">Transmembrane helix</keyword>
<dbReference type="AlphaFoldDB" id="A0A7I7XVN2"/>
<feature type="transmembrane region" description="Helical" evidence="1">
    <location>
        <begin position="6"/>
        <end position="26"/>
    </location>
</feature>
<accession>A0A7I7XVN2</accession>
<keyword evidence="1" id="KW-0472">Membrane</keyword>
<evidence type="ECO:0000313" key="3">
    <source>
        <dbReference type="Proteomes" id="UP000466931"/>
    </source>
</evidence>